<dbReference type="GO" id="GO:0003824">
    <property type="term" value="F:catalytic activity"/>
    <property type="evidence" value="ECO:0007669"/>
    <property type="project" value="UniProtKB-ARBA"/>
</dbReference>
<proteinExistence type="predicted"/>
<dbReference type="SMART" id="SM00086">
    <property type="entry name" value="PAC"/>
    <property type="match status" value="1"/>
</dbReference>
<evidence type="ECO:0000256" key="2">
    <source>
        <dbReference type="SAM" id="Phobius"/>
    </source>
</evidence>
<dbReference type="InterPro" id="IPR043128">
    <property type="entry name" value="Rev_trsase/Diguanyl_cyclase"/>
</dbReference>
<dbReference type="InterPro" id="IPR035965">
    <property type="entry name" value="PAS-like_dom_sf"/>
</dbReference>
<evidence type="ECO:0000259" key="6">
    <source>
        <dbReference type="PROSITE" id="PS50887"/>
    </source>
</evidence>
<dbReference type="NCBIfam" id="TIGR00254">
    <property type="entry name" value="GGDEF"/>
    <property type="match status" value="1"/>
</dbReference>
<name>A0A832J5T4_9GAMM</name>
<evidence type="ECO:0000256" key="1">
    <source>
        <dbReference type="ARBA" id="ARBA00001946"/>
    </source>
</evidence>
<dbReference type="PANTHER" id="PTHR46663:SF3">
    <property type="entry name" value="SLL0267 PROTEIN"/>
    <property type="match status" value="1"/>
</dbReference>
<dbReference type="Pfam" id="PF00990">
    <property type="entry name" value="GGDEF"/>
    <property type="match status" value="1"/>
</dbReference>
<dbReference type="EMBL" id="DRNF01000058">
    <property type="protein sequence ID" value="HHJ80161.1"/>
    <property type="molecule type" value="Genomic_DNA"/>
</dbReference>
<feature type="transmembrane region" description="Helical" evidence="2">
    <location>
        <begin position="210"/>
        <end position="228"/>
    </location>
</feature>
<evidence type="ECO:0000259" key="4">
    <source>
        <dbReference type="PROSITE" id="PS50113"/>
    </source>
</evidence>
<dbReference type="Gene3D" id="3.30.450.40">
    <property type="match status" value="1"/>
</dbReference>
<protein>
    <submittedName>
        <fullName evidence="7">Diguanylate cyclase</fullName>
    </submittedName>
</protein>
<keyword evidence="2" id="KW-0812">Transmembrane</keyword>
<dbReference type="GO" id="GO:0007165">
    <property type="term" value="P:signal transduction"/>
    <property type="evidence" value="ECO:0007669"/>
    <property type="project" value="InterPro"/>
</dbReference>
<evidence type="ECO:0000313" key="7">
    <source>
        <dbReference type="EMBL" id="HHJ80161.1"/>
    </source>
</evidence>
<sequence>TIQTPKPAACNKLLQAMLKQYKQYISLAAFNSNGQLLCSSATTEVLDIANQPHFLQALKNKQLSSTDYTIHHPGEQPTLAITKPIMNTKNEIQVLLNATINLAWLDEHVQKLPLYSASLLTMFDSDGTVLFQYPPQTAAKSGHKYPQIELIKTAVRLKHLGVMERSDEHGTDLIHAYAPLNDRSLNTYITVSIPADVVLRKANQALEQNLILAALITLAAIMIAFAWSHRLFVNPIQSLAEAATQVRQGKLNTQIENNHGPKELSQLGITFNQMTTALQHRADDQARIEHSLGQLIQQHRETNSTEFLVAVAAILADTLEVDYCLIGLTGPNQHTKFYSCVFWGEGKQLDNLSINTLATPHEALLEKERFRIYRNDVQQLFPDDPLLHELNIKSYAGISLTDVNKTPCGLLVVMNNRPIINDEIYHSLLQVFAARITVELEREQTERQRQHLLNEARLAATAFESHEGMFITDSKRNTLRVNHAFSQITGYHESEIIGRQPDLLFANNQTNHFSEKIWQSANEQMKWSGEAELNCKNGSPFPVNLTISSVKNDNGKITHYVAHFQDISERKLAAQKIQHQAFHDALTNLPNRTLLLDRLETTLSTLKRRNEYGALMFIDLDHFKHINDSLGHPVGDALLISIAERLTHSLRQEDSVARLGGDEFVVLLPQLNKDRQLSQHEAHGLARKLLRVLSEEYNVAGHTLKTSVSIGIAIFPDHNLDANDILRHADLAMYSAKDSGRGSVKVFESEMQTRLIDRLKLENELKQAHEQGQF</sequence>
<dbReference type="SMART" id="SM00267">
    <property type="entry name" value="GGDEF"/>
    <property type="match status" value="1"/>
</dbReference>
<dbReference type="CDD" id="cd01949">
    <property type="entry name" value="GGDEF"/>
    <property type="match status" value="1"/>
</dbReference>
<dbReference type="CDD" id="cd06225">
    <property type="entry name" value="HAMP"/>
    <property type="match status" value="1"/>
</dbReference>
<accession>A0A832J5T4</accession>
<feature type="domain" description="HAMP" evidence="5">
    <location>
        <begin position="230"/>
        <end position="283"/>
    </location>
</feature>
<reference evidence="7" key="1">
    <citation type="journal article" date="2020" name="mSystems">
        <title>Genome- and Community-Level Interaction Insights into Carbon Utilization and Element Cycling Functions of Hydrothermarchaeota in Hydrothermal Sediment.</title>
        <authorList>
            <person name="Zhou Z."/>
            <person name="Liu Y."/>
            <person name="Xu W."/>
            <person name="Pan J."/>
            <person name="Luo Z.H."/>
            <person name="Li M."/>
        </authorList>
    </citation>
    <scope>NUCLEOTIDE SEQUENCE [LARGE SCALE GENOMIC DNA]</scope>
    <source>
        <strain evidence="7">HyVt-505</strain>
    </source>
</reference>
<dbReference type="FunFam" id="3.30.70.270:FF:000001">
    <property type="entry name" value="Diguanylate cyclase domain protein"/>
    <property type="match status" value="1"/>
</dbReference>
<dbReference type="InterPro" id="IPR029787">
    <property type="entry name" value="Nucleotide_cyclase"/>
</dbReference>
<feature type="non-terminal residue" evidence="7">
    <location>
        <position position="1"/>
    </location>
</feature>
<dbReference type="PANTHER" id="PTHR46663">
    <property type="entry name" value="DIGUANYLATE CYCLASE DGCT-RELATED"/>
    <property type="match status" value="1"/>
</dbReference>
<dbReference type="InterPro" id="IPR000700">
    <property type="entry name" value="PAS-assoc_C"/>
</dbReference>
<evidence type="ECO:0000259" key="3">
    <source>
        <dbReference type="PROSITE" id="PS50112"/>
    </source>
</evidence>
<keyword evidence="2" id="KW-1133">Transmembrane helix</keyword>
<dbReference type="InterPro" id="IPR001610">
    <property type="entry name" value="PAC"/>
</dbReference>
<dbReference type="Pfam" id="PF00672">
    <property type="entry name" value="HAMP"/>
    <property type="match status" value="1"/>
</dbReference>
<dbReference type="SUPFAM" id="SSF55785">
    <property type="entry name" value="PYP-like sensor domain (PAS domain)"/>
    <property type="match status" value="1"/>
</dbReference>
<dbReference type="PROSITE" id="PS50885">
    <property type="entry name" value="HAMP"/>
    <property type="match status" value="1"/>
</dbReference>
<dbReference type="Pfam" id="PF01590">
    <property type="entry name" value="GAF"/>
    <property type="match status" value="1"/>
</dbReference>
<dbReference type="SUPFAM" id="SSF158472">
    <property type="entry name" value="HAMP domain-like"/>
    <property type="match status" value="1"/>
</dbReference>
<dbReference type="CDD" id="cd00130">
    <property type="entry name" value="PAS"/>
    <property type="match status" value="1"/>
</dbReference>
<dbReference type="SMART" id="SM00304">
    <property type="entry name" value="HAMP"/>
    <property type="match status" value="1"/>
</dbReference>
<dbReference type="GO" id="GO:0016020">
    <property type="term" value="C:membrane"/>
    <property type="evidence" value="ECO:0007669"/>
    <property type="project" value="InterPro"/>
</dbReference>
<dbReference type="Pfam" id="PF13426">
    <property type="entry name" value="PAS_9"/>
    <property type="match status" value="1"/>
</dbReference>
<dbReference type="SMART" id="SM00091">
    <property type="entry name" value="PAS"/>
    <property type="match status" value="1"/>
</dbReference>
<comment type="cofactor">
    <cofactor evidence="1">
        <name>Mg(2+)</name>
        <dbReference type="ChEBI" id="CHEBI:18420"/>
    </cofactor>
</comment>
<dbReference type="InterPro" id="IPR029016">
    <property type="entry name" value="GAF-like_dom_sf"/>
</dbReference>
<dbReference type="InterPro" id="IPR003018">
    <property type="entry name" value="GAF"/>
</dbReference>
<dbReference type="CDD" id="cd12915">
    <property type="entry name" value="PDC2_DGC_like"/>
    <property type="match status" value="1"/>
</dbReference>
<dbReference type="PROSITE" id="PS50112">
    <property type="entry name" value="PAS"/>
    <property type="match status" value="1"/>
</dbReference>
<dbReference type="InterPro" id="IPR052163">
    <property type="entry name" value="DGC-Regulatory_Protein"/>
</dbReference>
<feature type="non-terminal residue" evidence="7">
    <location>
        <position position="774"/>
    </location>
</feature>
<keyword evidence="2" id="KW-0472">Membrane</keyword>
<dbReference type="InterPro" id="IPR000160">
    <property type="entry name" value="GGDEF_dom"/>
</dbReference>
<feature type="domain" description="PAS" evidence="3">
    <location>
        <begin position="454"/>
        <end position="500"/>
    </location>
</feature>
<dbReference type="SUPFAM" id="SSF55781">
    <property type="entry name" value="GAF domain-like"/>
    <property type="match status" value="1"/>
</dbReference>
<dbReference type="AlphaFoldDB" id="A0A832J5T4"/>
<comment type="caution">
    <text evidence="7">The sequence shown here is derived from an EMBL/GenBank/DDBJ whole genome shotgun (WGS) entry which is preliminary data.</text>
</comment>
<dbReference type="NCBIfam" id="TIGR00229">
    <property type="entry name" value="sensory_box"/>
    <property type="match status" value="1"/>
</dbReference>
<dbReference type="InterPro" id="IPR003660">
    <property type="entry name" value="HAMP_dom"/>
</dbReference>
<dbReference type="PROSITE" id="PS50113">
    <property type="entry name" value="PAC"/>
    <property type="match status" value="1"/>
</dbReference>
<feature type="domain" description="PAC" evidence="4">
    <location>
        <begin position="527"/>
        <end position="579"/>
    </location>
</feature>
<dbReference type="Proteomes" id="UP000885832">
    <property type="component" value="Unassembled WGS sequence"/>
</dbReference>
<dbReference type="PROSITE" id="PS50887">
    <property type="entry name" value="GGDEF"/>
    <property type="match status" value="1"/>
</dbReference>
<feature type="domain" description="GGDEF" evidence="6">
    <location>
        <begin position="611"/>
        <end position="749"/>
    </location>
</feature>
<dbReference type="InterPro" id="IPR000014">
    <property type="entry name" value="PAS"/>
</dbReference>
<dbReference type="Gene3D" id="3.30.70.270">
    <property type="match status" value="1"/>
</dbReference>
<dbReference type="Gene3D" id="3.30.450.20">
    <property type="entry name" value="PAS domain"/>
    <property type="match status" value="2"/>
</dbReference>
<dbReference type="SUPFAM" id="SSF55073">
    <property type="entry name" value="Nucleotide cyclase"/>
    <property type="match status" value="1"/>
</dbReference>
<evidence type="ECO:0000259" key="5">
    <source>
        <dbReference type="PROSITE" id="PS50885"/>
    </source>
</evidence>
<organism evidence="7">
    <name type="scientific">Candidatus Tenderia electrophaga</name>
    <dbReference type="NCBI Taxonomy" id="1748243"/>
    <lineage>
        <taxon>Bacteria</taxon>
        <taxon>Pseudomonadati</taxon>
        <taxon>Pseudomonadota</taxon>
        <taxon>Gammaproteobacteria</taxon>
        <taxon>Candidatus Tenderiales</taxon>
        <taxon>Candidatus Tenderiaceae</taxon>
        <taxon>Candidatus Tenderia</taxon>
    </lineage>
</organism>
<gene>
    <name evidence="7" type="ORF">ENJ65_00845</name>
</gene>
<dbReference type="Gene3D" id="6.10.340.10">
    <property type="match status" value="1"/>
</dbReference>